<keyword evidence="7" id="KW-0408">Iron</keyword>
<evidence type="ECO:0000256" key="7">
    <source>
        <dbReference type="ARBA" id="ARBA00023004"/>
    </source>
</evidence>
<dbReference type="GO" id="GO:0046872">
    <property type="term" value="F:metal ion binding"/>
    <property type="evidence" value="ECO:0007669"/>
    <property type="project" value="UniProtKB-KW"/>
</dbReference>
<dbReference type="InterPro" id="IPR032862">
    <property type="entry name" value="ALKBH6"/>
</dbReference>
<evidence type="ECO:0000256" key="1">
    <source>
        <dbReference type="ARBA" id="ARBA00001954"/>
    </source>
</evidence>
<keyword evidence="5" id="KW-0223">Dioxygenase</keyword>
<feature type="non-terminal residue" evidence="10">
    <location>
        <position position="1"/>
    </location>
</feature>
<evidence type="ECO:0000259" key="9">
    <source>
        <dbReference type="PROSITE" id="PS51471"/>
    </source>
</evidence>
<comment type="similarity">
    <text evidence="3">Belongs to the alkB family.</text>
</comment>
<evidence type="ECO:0000256" key="8">
    <source>
        <dbReference type="ARBA" id="ARBA00023242"/>
    </source>
</evidence>
<dbReference type="InterPro" id="IPR027450">
    <property type="entry name" value="AlkB-like"/>
</dbReference>
<reference evidence="10" key="1">
    <citation type="submission" date="2022-03" db="EMBL/GenBank/DDBJ databases">
        <authorList>
            <person name="Martin C."/>
        </authorList>
    </citation>
    <scope>NUCLEOTIDE SEQUENCE</scope>
</reference>
<gene>
    <name evidence="10" type="ORF">OFUS_LOCUS26608</name>
</gene>
<dbReference type="InterPro" id="IPR005123">
    <property type="entry name" value="Oxoglu/Fe-dep_dioxygenase_dom"/>
</dbReference>
<dbReference type="InterPro" id="IPR037151">
    <property type="entry name" value="AlkB-like_sf"/>
</dbReference>
<dbReference type="Gene3D" id="2.60.120.590">
    <property type="entry name" value="Alpha-ketoglutarate-dependent dioxygenase AlkB-like"/>
    <property type="match status" value="1"/>
</dbReference>
<evidence type="ECO:0000256" key="5">
    <source>
        <dbReference type="ARBA" id="ARBA00022964"/>
    </source>
</evidence>
<keyword evidence="4" id="KW-0479">Metal-binding</keyword>
<evidence type="ECO:0000313" key="10">
    <source>
        <dbReference type="EMBL" id="CAH1802973.1"/>
    </source>
</evidence>
<evidence type="ECO:0000256" key="3">
    <source>
        <dbReference type="ARBA" id="ARBA00007879"/>
    </source>
</evidence>
<comment type="cofactor">
    <cofactor evidence="1">
        <name>Fe(2+)</name>
        <dbReference type="ChEBI" id="CHEBI:29033"/>
    </cofactor>
</comment>
<evidence type="ECO:0000313" key="11">
    <source>
        <dbReference type="Proteomes" id="UP000749559"/>
    </source>
</evidence>
<dbReference type="PANTHER" id="PTHR46030:SF1">
    <property type="entry name" value="ALPHA-KETOGLUTARATE-DEPENDENT DIOXYGENASE ALKB HOMOLOG 6"/>
    <property type="match status" value="1"/>
</dbReference>
<protein>
    <recommendedName>
        <fullName evidence="9">Fe2OG dioxygenase domain-containing protein</fullName>
    </recommendedName>
</protein>
<dbReference type="GO" id="GO:0005634">
    <property type="term" value="C:nucleus"/>
    <property type="evidence" value="ECO:0007669"/>
    <property type="project" value="UniProtKB-SubCell"/>
</dbReference>
<comment type="caution">
    <text evidence="10">The sequence shown here is derived from an EMBL/GenBank/DDBJ whole genome shotgun (WGS) entry which is preliminary data.</text>
</comment>
<dbReference type="GO" id="GO:0051213">
    <property type="term" value="F:dioxygenase activity"/>
    <property type="evidence" value="ECO:0007669"/>
    <property type="project" value="UniProtKB-KW"/>
</dbReference>
<evidence type="ECO:0000256" key="4">
    <source>
        <dbReference type="ARBA" id="ARBA00022723"/>
    </source>
</evidence>
<dbReference type="PANTHER" id="PTHR46030">
    <property type="entry name" value="ALPHA-KETOGLUTARATE-DEPENDENT DIOXYGENASE ALKB HOMOLOG 6"/>
    <property type="match status" value="1"/>
</dbReference>
<evidence type="ECO:0000256" key="6">
    <source>
        <dbReference type="ARBA" id="ARBA00023002"/>
    </source>
</evidence>
<accession>A0A8S4QDN4</accession>
<dbReference type="Proteomes" id="UP000749559">
    <property type="component" value="Unassembled WGS sequence"/>
</dbReference>
<keyword evidence="6" id="KW-0560">Oxidoreductase</keyword>
<organism evidence="10 11">
    <name type="scientific">Owenia fusiformis</name>
    <name type="common">Polychaete worm</name>
    <dbReference type="NCBI Taxonomy" id="6347"/>
    <lineage>
        <taxon>Eukaryota</taxon>
        <taxon>Metazoa</taxon>
        <taxon>Spiralia</taxon>
        <taxon>Lophotrochozoa</taxon>
        <taxon>Annelida</taxon>
        <taxon>Polychaeta</taxon>
        <taxon>Sedentaria</taxon>
        <taxon>Canalipalpata</taxon>
        <taxon>Sabellida</taxon>
        <taxon>Oweniida</taxon>
        <taxon>Oweniidae</taxon>
        <taxon>Owenia</taxon>
    </lineage>
</organism>
<dbReference type="SUPFAM" id="SSF51197">
    <property type="entry name" value="Clavaminate synthase-like"/>
    <property type="match status" value="1"/>
</dbReference>
<dbReference type="OrthoDB" id="412814at2759"/>
<name>A0A8S4QDN4_OWEFU</name>
<sequence length="274" mass="31401">MAGRKNDILQEYRVHKVQPTVYYWPEFITEQEHDYLLQQVYAAPKPKWTQLSNRRLQNWGGLPHEKGMIAEPLPQWLGSYAGKLANLGIFQEHTPNHVLVNEYQPGQGIMPHEDGPLFYPTVATISLGSHTILDFYHHRQDVEDNSTAPQLGNQSKDRLFTSLLLEPRSLVIIQDDMYKKHLHGINETTVDDITDNIANLEQCKAEVGNRLERTTRVSLTIRYFAKVLKAKLMIGNMKRSVAAIKAHLEELHPGSCFRSVSWRNRAGRGKVKNL</sequence>
<dbReference type="AlphaFoldDB" id="A0A8S4QDN4"/>
<dbReference type="Pfam" id="PF13532">
    <property type="entry name" value="2OG-FeII_Oxy_2"/>
    <property type="match status" value="1"/>
</dbReference>
<comment type="subcellular location">
    <subcellularLocation>
        <location evidence="2">Nucleus</location>
    </subcellularLocation>
</comment>
<proteinExistence type="inferred from homology"/>
<dbReference type="PROSITE" id="PS51471">
    <property type="entry name" value="FE2OG_OXY"/>
    <property type="match status" value="1"/>
</dbReference>
<evidence type="ECO:0000256" key="2">
    <source>
        <dbReference type="ARBA" id="ARBA00004123"/>
    </source>
</evidence>
<keyword evidence="8" id="KW-0539">Nucleus</keyword>
<feature type="domain" description="Fe2OG dioxygenase" evidence="9">
    <location>
        <begin position="94"/>
        <end position="225"/>
    </location>
</feature>
<dbReference type="EMBL" id="CAIIXF020000201">
    <property type="protein sequence ID" value="CAH1802973.1"/>
    <property type="molecule type" value="Genomic_DNA"/>
</dbReference>
<keyword evidence="11" id="KW-1185">Reference proteome</keyword>